<evidence type="ECO:0000313" key="1">
    <source>
        <dbReference type="EMBL" id="MDG4721167.1"/>
    </source>
</evidence>
<protein>
    <submittedName>
        <fullName evidence="1">Uncharacterized protein</fullName>
    </submittedName>
</protein>
<keyword evidence="2" id="KW-1185">Reference proteome</keyword>
<comment type="caution">
    <text evidence="1">The sequence shown here is derived from an EMBL/GenBank/DDBJ whole genome shotgun (WGS) entry which is preliminary data.</text>
</comment>
<dbReference type="RefSeq" id="WP_278006969.1">
    <property type="nucleotide sequence ID" value="NZ_JARSBO010000010.1"/>
</dbReference>
<dbReference type="Proteomes" id="UP001529180">
    <property type="component" value="Unassembled WGS sequence"/>
</dbReference>
<sequence>MYPDRSELKDGPAQIKLGPDSEWQDVVICGNGRMFQPVALPNSVFWDMTNVMFAYSVRVLLEEGQKEDGRSERDIRPDGIVEYLRKKNEAFAHELQKRSCLSLIMIDSPAPNN</sequence>
<reference evidence="1 2" key="1">
    <citation type="submission" date="2023-03" db="EMBL/GenBank/DDBJ databases">
        <title>Strain FZY0004 represents a novel species in the genus Thalassospira isolated from seawater.</title>
        <authorList>
            <person name="Fu Z.-Y."/>
        </authorList>
    </citation>
    <scope>NUCLEOTIDE SEQUENCE [LARGE SCALE GENOMIC DNA]</scope>
    <source>
        <strain evidence="1 2">FZY0004</strain>
    </source>
</reference>
<organism evidence="1 2">
    <name type="scientific">Thalassospira aquimaris</name>
    <dbReference type="NCBI Taxonomy" id="3037796"/>
    <lineage>
        <taxon>Bacteria</taxon>
        <taxon>Pseudomonadati</taxon>
        <taxon>Pseudomonadota</taxon>
        <taxon>Alphaproteobacteria</taxon>
        <taxon>Rhodospirillales</taxon>
        <taxon>Thalassospiraceae</taxon>
        <taxon>Thalassospira</taxon>
    </lineage>
</organism>
<accession>A0ABT6GGF8</accession>
<name>A0ABT6GGF8_9PROT</name>
<proteinExistence type="predicted"/>
<gene>
    <name evidence="1" type="ORF">P7680_19330</name>
</gene>
<dbReference type="EMBL" id="JARSBO010000010">
    <property type="protein sequence ID" value="MDG4721167.1"/>
    <property type="molecule type" value="Genomic_DNA"/>
</dbReference>
<evidence type="ECO:0000313" key="2">
    <source>
        <dbReference type="Proteomes" id="UP001529180"/>
    </source>
</evidence>